<reference evidence="2" key="1">
    <citation type="journal article" date="2014" name="Int. J. Syst. Evol. Microbiol.">
        <title>Complete genome of a new Firmicutes species belonging to the dominant human colonic microbiota ('Ruminococcus bicirculans') reveals two chromosomes and a selective capacity to utilize plant glucans.</title>
        <authorList>
            <consortium name="NISC Comparative Sequencing Program"/>
            <person name="Wegmann U."/>
            <person name="Louis P."/>
            <person name="Goesmann A."/>
            <person name="Henrissat B."/>
            <person name="Duncan S.H."/>
            <person name="Flint H.J."/>
        </authorList>
    </citation>
    <scope>NUCLEOTIDE SEQUENCE</scope>
    <source>
        <strain evidence="2">NBRC 103855</strain>
    </source>
</reference>
<keyword evidence="1" id="KW-0472">Membrane</keyword>
<gene>
    <name evidence="2" type="ORF">GCM10007913_10970</name>
</gene>
<evidence type="ECO:0000313" key="2">
    <source>
        <dbReference type="EMBL" id="GLQ09165.1"/>
    </source>
</evidence>
<keyword evidence="1" id="KW-0812">Transmembrane</keyword>
<name>A0ABQ5UAL3_9HYPH</name>
<feature type="transmembrane region" description="Helical" evidence="1">
    <location>
        <begin position="12"/>
        <end position="33"/>
    </location>
</feature>
<dbReference type="RefSeq" id="WP_284388698.1">
    <property type="nucleotide sequence ID" value="NZ_BSNG01000001.1"/>
</dbReference>
<protein>
    <submittedName>
        <fullName evidence="2">Uncharacterized protein</fullName>
    </submittedName>
</protein>
<reference evidence="2" key="2">
    <citation type="submission" date="2023-01" db="EMBL/GenBank/DDBJ databases">
        <title>Draft genome sequence of Devosia yakushimensis strain NBRC 103855.</title>
        <authorList>
            <person name="Sun Q."/>
            <person name="Mori K."/>
        </authorList>
    </citation>
    <scope>NUCLEOTIDE SEQUENCE</scope>
    <source>
        <strain evidence="2">NBRC 103855</strain>
    </source>
</reference>
<sequence length="236" mass="26209">MLRVRDLDQNAATNPLLFATISAVLVAAGLWGISQEAPPFFADGWGERTVVTAMLADTIHPAPSIQSQLGYLFNCQVALTSLSGRAQPAPARQRAAEKCRDGSDMITNSSPTFSAAWQMGALAAATMEDWPGMNWRLRQAYETGPNEQWLAERRIDLAQTHVEQLDPDLLPRHDRDLVLLLLDDNGRRFLAPRYHALADMRARIDTVLPSLPVDNRTRFESLAGYLAVERSRTNGR</sequence>
<keyword evidence="1" id="KW-1133">Transmembrane helix</keyword>
<evidence type="ECO:0000313" key="3">
    <source>
        <dbReference type="Proteomes" id="UP001161406"/>
    </source>
</evidence>
<proteinExistence type="predicted"/>
<dbReference type="Proteomes" id="UP001161406">
    <property type="component" value="Unassembled WGS sequence"/>
</dbReference>
<accession>A0ABQ5UAL3</accession>
<keyword evidence="3" id="KW-1185">Reference proteome</keyword>
<comment type="caution">
    <text evidence="2">The sequence shown here is derived from an EMBL/GenBank/DDBJ whole genome shotgun (WGS) entry which is preliminary data.</text>
</comment>
<dbReference type="EMBL" id="BSNG01000001">
    <property type="protein sequence ID" value="GLQ09165.1"/>
    <property type="molecule type" value="Genomic_DNA"/>
</dbReference>
<evidence type="ECO:0000256" key="1">
    <source>
        <dbReference type="SAM" id="Phobius"/>
    </source>
</evidence>
<organism evidence="2 3">
    <name type="scientific">Devosia yakushimensis</name>
    <dbReference type="NCBI Taxonomy" id="470028"/>
    <lineage>
        <taxon>Bacteria</taxon>
        <taxon>Pseudomonadati</taxon>
        <taxon>Pseudomonadota</taxon>
        <taxon>Alphaproteobacteria</taxon>
        <taxon>Hyphomicrobiales</taxon>
        <taxon>Devosiaceae</taxon>
        <taxon>Devosia</taxon>
    </lineage>
</organism>